<dbReference type="InterPro" id="IPR051398">
    <property type="entry name" value="Polysacch_Deacetylase"/>
</dbReference>
<proteinExistence type="inferred from homology"/>
<evidence type="ECO:0000313" key="8">
    <source>
        <dbReference type="Proteomes" id="UP000199064"/>
    </source>
</evidence>
<dbReference type="Gene3D" id="3.20.20.370">
    <property type="entry name" value="Glycoside hydrolase/deacetylase"/>
    <property type="match status" value="1"/>
</dbReference>
<dbReference type="AlphaFoldDB" id="A0A1H4IY55"/>
<evidence type="ECO:0000256" key="3">
    <source>
        <dbReference type="ARBA" id="ARBA00020071"/>
    </source>
</evidence>
<dbReference type="Pfam" id="PF01522">
    <property type="entry name" value="Polysacc_deac_1"/>
    <property type="match status" value="1"/>
</dbReference>
<organism evidence="7 8">
    <name type="scientific">Nitratireductor aquibiodomus</name>
    <dbReference type="NCBI Taxonomy" id="204799"/>
    <lineage>
        <taxon>Bacteria</taxon>
        <taxon>Pseudomonadati</taxon>
        <taxon>Pseudomonadota</taxon>
        <taxon>Alphaproteobacteria</taxon>
        <taxon>Hyphomicrobiales</taxon>
        <taxon>Phyllobacteriaceae</taxon>
        <taxon>Nitratireductor</taxon>
    </lineage>
</organism>
<dbReference type="Proteomes" id="UP000199064">
    <property type="component" value="Unassembled WGS sequence"/>
</dbReference>
<dbReference type="GO" id="GO:0005975">
    <property type="term" value="P:carbohydrate metabolic process"/>
    <property type="evidence" value="ECO:0007669"/>
    <property type="project" value="InterPro"/>
</dbReference>
<feature type="domain" description="NodB homology" evidence="6">
    <location>
        <begin position="100"/>
        <end position="351"/>
    </location>
</feature>
<dbReference type="RefSeq" id="WP_090326713.1">
    <property type="nucleotide sequence ID" value="NZ_FNSL01000001.1"/>
</dbReference>
<comment type="similarity">
    <text evidence="2">Belongs to the polysaccharide deacetylase family.</text>
</comment>
<dbReference type="InterPro" id="IPR011330">
    <property type="entry name" value="Glyco_hydro/deAcase_b/a-brl"/>
</dbReference>
<reference evidence="8" key="1">
    <citation type="submission" date="2016-10" db="EMBL/GenBank/DDBJ databases">
        <authorList>
            <person name="Varghese N."/>
            <person name="Submissions S."/>
        </authorList>
    </citation>
    <scope>NUCLEOTIDE SEQUENCE [LARGE SCALE GENOMIC DNA]</scope>
    <source>
        <strain evidence="8">ES.061</strain>
    </source>
</reference>
<name>A0A1H4IY55_9HYPH</name>
<gene>
    <name evidence="7" type="ORF">SAMN05216452_0704</name>
</gene>
<dbReference type="EMBL" id="FNSL01000001">
    <property type="protein sequence ID" value="SEB38536.1"/>
    <property type="molecule type" value="Genomic_DNA"/>
</dbReference>
<comment type="function">
    <text evidence="1">Is involved in generating a small heat-stable compound (Nod), an acylated oligomer of N-acetylglucosamine, that stimulates mitosis in various plant protoplasts.</text>
</comment>
<protein>
    <recommendedName>
        <fullName evidence="3">Chitooligosaccharide deacetylase</fullName>
    </recommendedName>
    <alternativeName>
        <fullName evidence="5">Nodulation protein B</fullName>
    </alternativeName>
</protein>
<dbReference type="SUPFAM" id="SSF88713">
    <property type="entry name" value="Glycoside hydrolase/deacetylase"/>
    <property type="match status" value="1"/>
</dbReference>
<dbReference type="PROSITE" id="PS51677">
    <property type="entry name" value="NODB"/>
    <property type="match status" value="1"/>
</dbReference>
<evidence type="ECO:0000256" key="4">
    <source>
        <dbReference type="ARBA" id="ARBA00022729"/>
    </source>
</evidence>
<evidence type="ECO:0000256" key="1">
    <source>
        <dbReference type="ARBA" id="ARBA00003236"/>
    </source>
</evidence>
<dbReference type="InterPro" id="IPR002509">
    <property type="entry name" value="NODB_dom"/>
</dbReference>
<evidence type="ECO:0000256" key="2">
    <source>
        <dbReference type="ARBA" id="ARBA00010973"/>
    </source>
</evidence>
<evidence type="ECO:0000313" key="7">
    <source>
        <dbReference type="EMBL" id="SEB38536.1"/>
    </source>
</evidence>
<sequence>MLSLQALKRSARYELIRAGLEGTALALRAGLPLADAQRGVIFALHHVDPESTASWVPNAWLSITPTFLEEAIQVTREEGLIPITLEELPERLADPADTRRYVCFTLDDGYRDNARFAAPVFRRQAIPYTVFLTSGFVERSRSIWWKTAQELVMKSSSVDLSPWGSDERVHLESRADRVGLFDRLSNAVSDAEDEDAAVARLDTLARAHGIDPLAITERLTMDAGALAELAEDPLASFGAHTLTHANLRKVSPQRLQHEMMHSAGKVRDYVGAAPATFAYPYGYPSAVGAREIAAAREAGFAAAVTTEPGLLSQASRDAQTALPRVSLNGFYQRKRYVRALLSGLPFRLRRR</sequence>
<evidence type="ECO:0000259" key="6">
    <source>
        <dbReference type="PROSITE" id="PS51677"/>
    </source>
</evidence>
<dbReference type="PANTHER" id="PTHR34216:SF7">
    <property type="entry name" value="POLY-BETA-1,6-N-ACETYL-D-GLUCOSAMINE N-DEACETYLASE"/>
    <property type="match status" value="1"/>
</dbReference>
<keyword evidence="8" id="KW-1185">Reference proteome</keyword>
<dbReference type="GO" id="GO:0016810">
    <property type="term" value="F:hydrolase activity, acting on carbon-nitrogen (but not peptide) bonds"/>
    <property type="evidence" value="ECO:0007669"/>
    <property type="project" value="InterPro"/>
</dbReference>
<keyword evidence="4" id="KW-0732">Signal</keyword>
<accession>A0A1H4IY55</accession>
<dbReference type="PANTHER" id="PTHR34216">
    <property type="match status" value="1"/>
</dbReference>
<evidence type="ECO:0000256" key="5">
    <source>
        <dbReference type="ARBA" id="ARBA00032976"/>
    </source>
</evidence>